<accession>A0ABT9GUN3</accession>
<comment type="caution">
    <text evidence="1">The sequence shown here is derived from an EMBL/GenBank/DDBJ whole genome shotgun (WGS) entry which is preliminary data.</text>
</comment>
<evidence type="ECO:0000313" key="1">
    <source>
        <dbReference type="EMBL" id="MDP4534766.1"/>
    </source>
</evidence>
<name>A0ABT9GUN3_9GAMM</name>
<reference evidence="1 2" key="1">
    <citation type="submission" date="2023-08" db="EMBL/GenBank/DDBJ databases">
        <authorList>
            <person name="Joshi A."/>
            <person name="Thite S."/>
        </authorList>
    </citation>
    <scope>NUCLEOTIDE SEQUENCE [LARGE SCALE GENOMIC DNA]</scope>
    <source>
        <strain evidence="1 2">AC40</strain>
    </source>
</reference>
<dbReference type="Proteomes" id="UP001231616">
    <property type="component" value="Unassembled WGS sequence"/>
</dbReference>
<sequence>MSPVPVRPLPSGYGLYYRCTEVAENDGSSTFSSSFLLVAAKYGGFAQASEKAFKSRSPVHRLVAKLEQSGAGIKFLYAGWDLPQFYWRVSVDTVSVIS</sequence>
<proteinExistence type="predicted"/>
<gene>
    <name evidence="1" type="ORF">Q3O60_00985</name>
</gene>
<protein>
    <submittedName>
        <fullName evidence="1">LysR family transcriptional regulator</fullName>
    </submittedName>
</protein>
<dbReference type="EMBL" id="JAUZVZ010000001">
    <property type="protein sequence ID" value="MDP4534766.1"/>
    <property type="molecule type" value="Genomic_DNA"/>
</dbReference>
<organism evidence="1 2">
    <name type="scientific">Alkalimonas collagenimarina</name>
    <dbReference type="NCBI Taxonomy" id="400390"/>
    <lineage>
        <taxon>Bacteria</taxon>
        <taxon>Pseudomonadati</taxon>
        <taxon>Pseudomonadota</taxon>
        <taxon>Gammaproteobacteria</taxon>
        <taxon>Alkalimonas</taxon>
    </lineage>
</organism>
<dbReference type="RefSeq" id="WP_305892033.1">
    <property type="nucleotide sequence ID" value="NZ_JAUZVZ010000001.1"/>
</dbReference>
<keyword evidence="2" id="KW-1185">Reference proteome</keyword>
<evidence type="ECO:0000313" key="2">
    <source>
        <dbReference type="Proteomes" id="UP001231616"/>
    </source>
</evidence>